<evidence type="ECO:0000313" key="2">
    <source>
        <dbReference type="Proteomes" id="UP000807469"/>
    </source>
</evidence>
<proteinExistence type="predicted"/>
<dbReference type="Proteomes" id="UP000807469">
    <property type="component" value="Unassembled WGS sequence"/>
</dbReference>
<sequence length="217" mass="25422">MYIKRWAVDHFTHPNSTPSHLLFWLYLCIRLMNENKHVIEDLLAKVHVSKSVDPIGSIKLYCVRSMIRQAKEMFMFWEWDIKKRERISRQVDSAVNLPEGDRYLLYRNLDFGLNLHRNVIVTRRILDQLGRCIVKQNSSFHASLSKRTKNPVQFALLFDKACMAAINLLLLFHNIYDKLKPHTEDSLTLDAAVLDLDLALADRLRQGELPDDPIECY</sequence>
<dbReference type="EMBL" id="MU156286">
    <property type="protein sequence ID" value="KAF9470112.1"/>
    <property type="molecule type" value="Genomic_DNA"/>
</dbReference>
<accession>A0A9P5YJ95</accession>
<keyword evidence="2" id="KW-1185">Reference proteome</keyword>
<comment type="caution">
    <text evidence="1">The sequence shown here is derived from an EMBL/GenBank/DDBJ whole genome shotgun (WGS) entry which is preliminary data.</text>
</comment>
<gene>
    <name evidence="1" type="ORF">BDN70DRAFT_940054</name>
</gene>
<name>A0A9P5YJ95_9AGAR</name>
<reference evidence="1" key="1">
    <citation type="submission" date="2020-11" db="EMBL/GenBank/DDBJ databases">
        <authorList>
            <consortium name="DOE Joint Genome Institute"/>
            <person name="Ahrendt S."/>
            <person name="Riley R."/>
            <person name="Andreopoulos W."/>
            <person name="Labutti K."/>
            <person name="Pangilinan J."/>
            <person name="Ruiz-Duenas F.J."/>
            <person name="Barrasa J.M."/>
            <person name="Sanchez-Garcia M."/>
            <person name="Camarero S."/>
            <person name="Miyauchi S."/>
            <person name="Serrano A."/>
            <person name="Linde D."/>
            <person name="Babiker R."/>
            <person name="Drula E."/>
            <person name="Ayuso-Fernandez I."/>
            <person name="Pacheco R."/>
            <person name="Padilla G."/>
            <person name="Ferreira P."/>
            <person name="Barriuso J."/>
            <person name="Kellner H."/>
            <person name="Castanera R."/>
            <person name="Alfaro M."/>
            <person name="Ramirez L."/>
            <person name="Pisabarro A.G."/>
            <person name="Kuo A."/>
            <person name="Tritt A."/>
            <person name="Lipzen A."/>
            <person name="He G."/>
            <person name="Yan M."/>
            <person name="Ng V."/>
            <person name="Cullen D."/>
            <person name="Martin F."/>
            <person name="Rosso M.-N."/>
            <person name="Henrissat B."/>
            <person name="Hibbett D."/>
            <person name="Martinez A.T."/>
            <person name="Grigoriev I.V."/>
        </authorList>
    </citation>
    <scope>NUCLEOTIDE SEQUENCE</scope>
    <source>
        <strain evidence="1">CIRM-BRFM 674</strain>
    </source>
</reference>
<protein>
    <submittedName>
        <fullName evidence="1">Uncharacterized protein</fullName>
    </submittedName>
</protein>
<dbReference type="AlphaFoldDB" id="A0A9P5YJ95"/>
<evidence type="ECO:0000313" key="1">
    <source>
        <dbReference type="EMBL" id="KAF9470112.1"/>
    </source>
</evidence>
<organism evidence="1 2">
    <name type="scientific">Pholiota conissans</name>
    <dbReference type="NCBI Taxonomy" id="109636"/>
    <lineage>
        <taxon>Eukaryota</taxon>
        <taxon>Fungi</taxon>
        <taxon>Dikarya</taxon>
        <taxon>Basidiomycota</taxon>
        <taxon>Agaricomycotina</taxon>
        <taxon>Agaricomycetes</taxon>
        <taxon>Agaricomycetidae</taxon>
        <taxon>Agaricales</taxon>
        <taxon>Agaricineae</taxon>
        <taxon>Strophariaceae</taxon>
        <taxon>Pholiota</taxon>
    </lineage>
</organism>